<evidence type="ECO:0000259" key="6">
    <source>
        <dbReference type="PROSITE" id="PS51194"/>
    </source>
</evidence>
<dbReference type="InterPro" id="IPR000629">
    <property type="entry name" value="RNA-helicase_DEAD-box_CS"/>
</dbReference>
<dbReference type="GO" id="GO:0003676">
    <property type="term" value="F:nucleic acid binding"/>
    <property type="evidence" value="ECO:0007669"/>
    <property type="project" value="InterPro"/>
</dbReference>
<dbReference type="GO" id="GO:0005829">
    <property type="term" value="C:cytosol"/>
    <property type="evidence" value="ECO:0007669"/>
    <property type="project" value="TreeGrafter"/>
</dbReference>
<dbReference type="GO" id="GO:0016787">
    <property type="term" value="F:hydrolase activity"/>
    <property type="evidence" value="ECO:0007669"/>
    <property type="project" value="UniProtKB-KW"/>
</dbReference>
<keyword evidence="3 7" id="KW-0347">Helicase</keyword>
<evidence type="ECO:0000256" key="1">
    <source>
        <dbReference type="ARBA" id="ARBA00022741"/>
    </source>
</evidence>
<protein>
    <submittedName>
        <fullName evidence="7">Putative DEAD-box ATP-dependent RNA helicase 51</fullName>
    </submittedName>
</protein>
<dbReference type="PROSITE" id="PS51194">
    <property type="entry name" value="HELICASE_CTER"/>
    <property type="match status" value="1"/>
</dbReference>
<dbReference type="SMART" id="SM00490">
    <property type="entry name" value="HELICc"/>
    <property type="match status" value="1"/>
</dbReference>
<keyword evidence="4" id="KW-0067">ATP-binding</keyword>
<dbReference type="SUPFAM" id="SSF52540">
    <property type="entry name" value="P-loop containing nucleoside triphosphate hydrolases"/>
    <property type="match status" value="1"/>
</dbReference>
<dbReference type="AlphaFoldDB" id="A0A5J4WBG0"/>
<evidence type="ECO:0000259" key="5">
    <source>
        <dbReference type="PROSITE" id="PS51192"/>
    </source>
</evidence>
<dbReference type="EMBL" id="SNRW01002602">
    <property type="protein sequence ID" value="KAA6392267.1"/>
    <property type="molecule type" value="Genomic_DNA"/>
</dbReference>
<accession>A0A5J4WBG0</accession>
<dbReference type="PANTHER" id="PTHR47959">
    <property type="entry name" value="ATP-DEPENDENT RNA HELICASE RHLE-RELATED"/>
    <property type="match status" value="1"/>
</dbReference>
<keyword evidence="2" id="KW-0378">Hydrolase</keyword>
<dbReference type="PANTHER" id="PTHR47959:SF1">
    <property type="entry name" value="ATP-DEPENDENT RNA HELICASE DBPA"/>
    <property type="match status" value="1"/>
</dbReference>
<dbReference type="OrthoDB" id="10259640at2759"/>
<keyword evidence="1" id="KW-0547">Nucleotide-binding</keyword>
<dbReference type="GO" id="GO:0005524">
    <property type="term" value="F:ATP binding"/>
    <property type="evidence" value="ECO:0007669"/>
    <property type="project" value="UniProtKB-KW"/>
</dbReference>
<evidence type="ECO:0000313" key="8">
    <source>
        <dbReference type="Proteomes" id="UP000324800"/>
    </source>
</evidence>
<evidence type="ECO:0000256" key="3">
    <source>
        <dbReference type="ARBA" id="ARBA00022806"/>
    </source>
</evidence>
<feature type="domain" description="Helicase C-terminal" evidence="6">
    <location>
        <begin position="23"/>
        <end position="139"/>
    </location>
</feature>
<gene>
    <name evidence="7" type="ORF">EZS28_012207</name>
</gene>
<evidence type="ECO:0000256" key="2">
    <source>
        <dbReference type="ARBA" id="ARBA00022801"/>
    </source>
</evidence>
<dbReference type="Pfam" id="PF00271">
    <property type="entry name" value="Helicase_C"/>
    <property type="match status" value="1"/>
</dbReference>
<dbReference type="InterPro" id="IPR027417">
    <property type="entry name" value="P-loop_NTPase"/>
</dbReference>
<dbReference type="Gene3D" id="3.40.50.300">
    <property type="entry name" value="P-loop containing nucleotide triphosphate hydrolases"/>
    <property type="match status" value="2"/>
</dbReference>
<organism evidence="7 8">
    <name type="scientific">Streblomastix strix</name>
    <dbReference type="NCBI Taxonomy" id="222440"/>
    <lineage>
        <taxon>Eukaryota</taxon>
        <taxon>Metamonada</taxon>
        <taxon>Preaxostyla</taxon>
        <taxon>Oxymonadida</taxon>
        <taxon>Streblomastigidae</taxon>
        <taxon>Streblomastix</taxon>
    </lineage>
</organism>
<comment type="caution">
    <text evidence="7">The sequence shown here is derived from an EMBL/GenBank/DDBJ whole genome shotgun (WGS) entry which is preliminary data.</text>
</comment>
<dbReference type="InterPro" id="IPR011545">
    <property type="entry name" value="DEAD/DEAH_box_helicase_dom"/>
</dbReference>
<dbReference type="InterPro" id="IPR050079">
    <property type="entry name" value="DEAD_box_RNA_helicase"/>
</dbReference>
<dbReference type="PROSITE" id="PS00039">
    <property type="entry name" value="DEAD_ATP_HELICASE"/>
    <property type="match status" value="1"/>
</dbReference>
<evidence type="ECO:0000256" key="4">
    <source>
        <dbReference type="ARBA" id="ARBA00022840"/>
    </source>
</evidence>
<feature type="domain" description="Helicase ATP-binding" evidence="5">
    <location>
        <begin position="1"/>
        <end position="89"/>
    </location>
</feature>
<reference evidence="7 8" key="1">
    <citation type="submission" date="2019-03" db="EMBL/GenBank/DDBJ databases">
        <title>Single cell metagenomics reveals metabolic interactions within the superorganism composed of flagellate Streblomastix strix and complex community of Bacteroidetes bacteria on its surface.</title>
        <authorList>
            <person name="Treitli S.C."/>
            <person name="Kolisko M."/>
            <person name="Husnik F."/>
            <person name="Keeling P."/>
            <person name="Hampl V."/>
        </authorList>
    </citation>
    <scope>NUCLEOTIDE SEQUENCE [LARGE SCALE GENOMIC DNA]</scope>
    <source>
        <strain evidence="7">ST1C</strain>
    </source>
</reference>
<dbReference type="InterPro" id="IPR001650">
    <property type="entry name" value="Helicase_C-like"/>
</dbReference>
<name>A0A5J4WBG0_9EUKA</name>
<dbReference type="Proteomes" id="UP000324800">
    <property type="component" value="Unassembled WGS sequence"/>
</dbReference>
<proteinExistence type="predicted"/>
<dbReference type="GO" id="GO:0003724">
    <property type="term" value="F:RNA helicase activity"/>
    <property type="evidence" value="ECO:0007669"/>
    <property type="project" value="TreeGrafter"/>
</dbReference>
<dbReference type="InterPro" id="IPR014001">
    <property type="entry name" value="Helicase_ATP-bd"/>
</dbReference>
<dbReference type="PROSITE" id="PS51192">
    <property type="entry name" value="HELICASE_ATP_BIND_1"/>
    <property type="match status" value="1"/>
</dbReference>
<sequence>MSRNTSHYVLITTHGCLSRFVFTDKMDLSSIQILILDEADRLLDPTCLTNLSRIVELMPKNRQTVLFSATMTADANQLSKIGLTKYENIRVNSNHNVCARGIDFSDVDWIIQYDAPQNPDTFIHRTGRSARMGKRMFIM</sequence>
<evidence type="ECO:0000313" key="7">
    <source>
        <dbReference type="EMBL" id="KAA6392267.1"/>
    </source>
</evidence>
<dbReference type="Pfam" id="PF00270">
    <property type="entry name" value="DEAD"/>
    <property type="match status" value="1"/>
</dbReference>